<dbReference type="PROSITE" id="PS50112">
    <property type="entry name" value="PAS"/>
    <property type="match status" value="1"/>
</dbReference>
<dbReference type="Proteomes" id="UP000238196">
    <property type="component" value="Unassembled WGS sequence"/>
</dbReference>
<dbReference type="InterPro" id="IPR013655">
    <property type="entry name" value="PAS_fold_3"/>
</dbReference>
<feature type="domain" description="PAS" evidence="5">
    <location>
        <begin position="48"/>
        <end position="73"/>
    </location>
</feature>
<evidence type="ECO:0000256" key="1">
    <source>
        <dbReference type="ARBA" id="ARBA00023224"/>
    </source>
</evidence>
<dbReference type="PROSITE" id="PS51257">
    <property type="entry name" value="PROKAR_LIPOPROTEIN"/>
    <property type="match status" value="1"/>
</dbReference>
<dbReference type="PANTHER" id="PTHR32089:SF74">
    <property type="entry name" value="METHYL-ACCEPTING CHEMOTAXIS PROTEIN AER"/>
    <property type="match status" value="1"/>
</dbReference>
<evidence type="ECO:0000256" key="2">
    <source>
        <dbReference type="PROSITE-ProRule" id="PRU00284"/>
    </source>
</evidence>
<proteinExistence type="predicted"/>
<dbReference type="OrthoDB" id="5294959at2"/>
<dbReference type="CDD" id="cd11386">
    <property type="entry name" value="MCP_signal"/>
    <property type="match status" value="1"/>
</dbReference>
<feature type="domain" description="Methyl-accepting transducer" evidence="4">
    <location>
        <begin position="267"/>
        <end position="503"/>
    </location>
</feature>
<dbReference type="Gene3D" id="3.30.450.20">
    <property type="entry name" value="PAS domain"/>
    <property type="match status" value="1"/>
</dbReference>
<sequence>MSVLRRLCRLSFNRVTAFPTQALFACPPGRPFFQQGQHMTAAMICRTDLNGIITFTTPAFADAHGYRSDELLGLPMSRLRHRQMPAALFANLWQHLQAGQPWLGPVCNLTRNDAELWLEVYIKPVWVDGRISGYGALYERLEPSLQPRIATQLKQFARHRSSLALCRTMARLLFPTLPAAVLLGLLATFGSPASLLVAALLLITGVSLGYQHQWRRWRDRLLTEQKQLCQDVHIARLYQPGWGAPLALALRGERWRLRTALSRIGAAGKQLQGRADEVTRLIQHEAARLERQRDDNSQAATALHELSQTSQQVAGHAQALADVSRLALHESAAGREHLHQARQALDTLATAIDQNALAAEQLDSAAQSISSITEIIDAIATQTNLLALNAAIESARAGEAGRGFSVVADEVRQLAVRTQQATGRIQPLLVQLRDANGQTRQMAERCQGLVSGSHQDMTRIQQSFTQLQHQLQGLSDRGVQIAAAMHEQEQVVSMLDRQVLASAQEAETSADQARAAEQIGLDLTAQASSMLRLATEFDR</sequence>
<dbReference type="NCBIfam" id="TIGR00229">
    <property type="entry name" value="sensory_box"/>
    <property type="match status" value="1"/>
</dbReference>
<dbReference type="PROSITE" id="PS50111">
    <property type="entry name" value="CHEMOTAXIS_TRANSDUC_2"/>
    <property type="match status" value="1"/>
</dbReference>
<dbReference type="GO" id="GO:0016020">
    <property type="term" value="C:membrane"/>
    <property type="evidence" value="ECO:0007669"/>
    <property type="project" value="InterPro"/>
</dbReference>
<keyword evidence="3" id="KW-0812">Transmembrane</keyword>
<evidence type="ECO:0000259" key="5">
    <source>
        <dbReference type="PROSITE" id="PS50112"/>
    </source>
</evidence>
<gene>
    <name evidence="6" type="ORF">C4K68_14965</name>
</gene>
<dbReference type="PANTHER" id="PTHR32089">
    <property type="entry name" value="METHYL-ACCEPTING CHEMOTAXIS PROTEIN MCPB"/>
    <property type="match status" value="1"/>
</dbReference>
<organism evidence="6 7">
    <name type="scientific">Proteobacteria bacterium 228</name>
    <dbReference type="NCBI Taxonomy" id="2083153"/>
    <lineage>
        <taxon>Bacteria</taxon>
        <taxon>Pseudomonadati</taxon>
        <taxon>Pseudomonadota</taxon>
    </lineage>
</organism>
<dbReference type="SMART" id="SM00283">
    <property type="entry name" value="MA"/>
    <property type="match status" value="1"/>
</dbReference>
<dbReference type="SMART" id="SM00091">
    <property type="entry name" value="PAS"/>
    <property type="match status" value="1"/>
</dbReference>
<accession>A0A2S5KNY2</accession>
<dbReference type="InterPro" id="IPR035965">
    <property type="entry name" value="PAS-like_dom_sf"/>
</dbReference>
<dbReference type="Gene3D" id="1.10.287.950">
    <property type="entry name" value="Methyl-accepting chemotaxis protein"/>
    <property type="match status" value="1"/>
</dbReference>
<dbReference type="Pfam" id="PF08447">
    <property type="entry name" value="PAS_3"/>
    <property type="match status" value="1"/>
</dbReference>
<protein>
    <recommendedName>
        <fullName evidence="8">Chemotaxis protein</fullName>
    </recommendedName>
</protein>
<evidence type="ECO:0008006" key="8">
    <source>
        <dbReference type="Google" id="ProtNLM"/>
    </source>
</evidence>
<dbReference type="SUPFAM" id="SSF55785">
    <property type="entry name" value="PYP-like sensor domain (PAS domain)"/>
    <property type="match status" value="1"/>
</dbReference>
<dbReference type="InterPro" id="IPR000014">
    <property type="entry name" value="PAS"/>
</dbReference>
<evidence type="ECO:0000313" key="6">
    <source>
        <dbReference type="EMBL" id="PPC76521.1"/>
    </source>
</evidence>
<comment type="caution">
    <text evidence="6">The sequence shown here is derived from an EMBL/GenBank/DDBJ whole genome shotgun (WGS) entry which is preliminary data.</text>
</comment>
<dbReference type="Pfam" id="PF00015">
    <property type="entry name" value="MCPsignal"/>
    <property type="match status" value="1"/>
</dbReference>
<name>A0A2S5KNY2_9PROT</name>
<evidence type="ECO:0000313" key="7">
    <source>
        <dbReference type="Proteomes" id="UP000238196"/>
    </source>
</evidence>
<evidence type="ECO:0000256" key="3">
    <source>
        <dbReference type="SAM" id="Phobius"/>
    </source>
</evidence>
<evidence type="ECO:0000259" key="4">
    <source>
        <dbReference type="PROSITE" id="PS50111"/>
    </source>
</evidence>
<reference evidence="6 7" key="1">
    <citation type="submission" date="2018-02" db="EMBL/GenBank/DDBJ databases">
        <title>novel marine gammaproteobacteria from coastal saline agro ecosystem.</title>
        <authorList>
            <person name="Krishnan R."/>
            <person name="Ramesh Kumar N."/>
        </authorList>
    </citation>
    <scope>NUCLEOTIDE SEQUENCE [LARGE SCALE GENOMIC DNA]</scope>
    <source>
        <strain evidence="6 7">228</strain>
    </source>
</reference>
<dbReference type="AlphaFoldDB" id="A0A2S5KNY2"/>
<keyword evidence="1 2" id="KW-0807">Transducer</keyword>
<keyword evidence="3" id="KW-0472">Membrane</keyword>
<dbReference type="SUPFAM" id="SSF58104">
    <property type="entry name" value="Methyl-accepting chemotaxis protein (MCP) signaling domain"/>
    <property type="match status" value="1"/>
</dbReference>
<keyword evidence="3" id="KW-1133">Transmembrane helix</keyword>
<dbReference type="InterPro" id="IPR004089">
    <property type="entry name" value="MCPsignal_dom"/>
</dbReference>
<dbReference type="EMBL" id="PRLP01000050">
    <property type="protein sequence ID" value="PPC76521.1"/>
    <property type="molecule type" value="Genomic_DNA"/>
</dbReference>
<dbReference type="CDD" id="cd00130">
    <property type="entry name" value="PAS"/>
    <property type="match status" value="1"/>
</dbReference>
<dbReference type="GO" id="GO:0007165">
    <property type="term" value="P:signal transduction"/>
    <property type="evidence" value="ECO:0007669"/>
    <property type="project" value="UniProtKB-KW"/>
</dbReference>
<feature type="transmembrane region" description="Helical" evidence="3">
    <location>
        <begin position="193"/>
        <end position="210"/>
    </location>
</feature>